<evidence type="ECO:0000259" key="2">
    <source>
        <dbReference type="Pfam" id="PF02722"/>
    </source>
</evidence>
<dbReference type="AlphaFoldDB" id="R4J002"/>
<proteinExistence type="predicted"/>
<reference evidence="3" key="1">
    <citation type="journal article" date="2013" name="PLoS Negl. Trop. Dis.">
        <title>Fine Analysis of Genetic Diversity of the tpr Gene Family among Treponemal Species, Subspecies and Strains.</title>
        <authorList>
            <person name="Centurion-Lara A."/>
            <person name="Giacani L."/>
            <person name="Godornes C."/>
            <person name="Molini B.J."/>
            <person name="Brinck Reid T."/>
            <person name="Lukehart S.A."/>
        </authorList>
    </citation>
    <scope>NUCLEOTIDE SEQUENCE</scope>
    <source>
        <strain evidence="3">Bal3</strain>
    </source>
</reference>
<accession>R4J002</accession>
<dbReference type="EMBL" id="JX079802">
    <property type="protein sequence ID" value="AGF43510.1"/>
    <property type="molecule type" value="Genomic_DNA"/>
</dbReference>
<gene>
    <name evidence="3" type="primary">tprG</name>
</gene>
<dbReference type="Pfam" id="PF02707">
    <property type="entry name" value="MOSP_N"/>
    <property type="match status" value="1"/>
</dbReference>
<dbReference type="InterPro" id="IPR003872">
    <property type="entry name" value="MOSP_C"/>
</dbReference>
<sequence length="756" mass="81016">MGCMRWGSVLCVVVGVGASGGVLGQEFSPKLTGSATLEWGISYGKGVGSHGQAPGAVMGTGPYNLKHGFRTTNTVGVSFPLVMRTTHTRRGQHPALYAELKVADLQADLSQGKAGFAVKRKGKVEATLHCYGAYLTIGKNPTFLTNFARLWKPWVTAQYQEDAVQYAPGFGGLGGKVGYRAQDIGGSGVSLDVGFLSFASNGAWDSTDPTHSKYGFGADLKLMYARAGHPLCTVELASNVTLEDGYLIGAQKDANNQNKDKLLWNVGGRLTLEPGAGFRFSFALDAGNQHQSAQDFQNRTQRAQSELTALSNNLFQGESQKQEAWLDEYAKKVLDAVTAATETALQSRGNAYITAVSNVKVTPPVAATLLTNLKVFITDPPTPSPLPALPAFSLMGQVLPQYDAEQVVKGFEQVQTQIVAEINQKVQAAVAQSKAAAQAFINGLTKAIEDVADALLAPHKGNPMSLFNLPDQQKLLKDDLADLIPKLTAEATKFFTEGQTFVTEEVKKKTDALDAGQQIRQAIQNLRASAWRAFLMGVSAVCLYLDTYNVAFDALFTAQWKWLSSGIYFATAPANVFGTRVLDNTIASCGDFAGFLKLETKSGDPYTHLLTGLDAGVETRVYIPLTHDLYKNNNGNPLPSGGSSGHIGLPVVGKAWCSYRIPVQDYGWVKPSVTVHASTNRAHLNAPAAGGAVGATYLTKEYCAQLRAGISASLIEKTVFSLDWEQGMLSDVPYLLVSECLTQGIGRIVCGVTLSW</sequence>
<evidence type="ECO:0000313" key="3">
    <source>
        <dbReference type="EMBL" id="AGF43510.1"/>
    </source>
</evidence>
<dbReference type="Pfam" id="PF02722">
    <property type="entry name" value="MOSP_C"/>
    <property type="match status" value="1"/>
</dbReference>
<dbReference type="InterPro" id="IPR003857">
    <property type="entry name" value="MOSP_N"/>
</dbReference>
<feature type="domain" description="Major outer sheath protein N-terminal" evidence="1">
    <location>
        <begin position="96"/>
        <end position="288"/>
    </location>
</feature>
<protein>
    <submittedName>
        <fullName evidence="3">TprG</fullName>
    </submittedName>
</protein>
<evidence type="ECO:0000259" key="1">
    <source>
        <dbReference type="Pfam" id="PF02707"/>
    </source>
</evidence>
<feature type="domain" description="Major outer sheath protein C-terminal" evidence="2">
    <location>
        <begin position="553"/>
        <end position="756"/>
    </location>
</feature>
<name>R4J002_TREPL</name>
<organism evidence="3">
    <name type="scientific">Treponema pallidum subsp. pallidum</name>
    <name type="common">syphilis treponeme</name>
    <dbReference type="NCBI Taxonomy" id="161"/>
    <lineage>
        <taxon>Bacteria</taxon>
        <taxon>Pseudomonadati</taxon>
        <taxon>Spirochaetota</taxon>
        <taxon>Spirochaetia</taxon>
        <taxon>Spirochaetales</taxon>
        <taxon>Treponemataceae</taxon>
        <taxon>Treponema</taxon>
    </lineage>
</organism>